<feature type="signal peptide" evidence="1">
    <location>
        <begin position="1"/>
        <end position="26"/>
    </location>
</feature>
<dbReference type="KEGG" id="sdr:SCD_n00488"/>
<evidence type="ECO:0000313" key="3">
    <source>
        <dbReference type="Proteomes" id="UP000015559"/>
    </source>
</evidence>
<organism evidence="2 3">
    <name type="scientific">Sulfuricella denitrificans (strain DSM 22764 / NBRC 105220 / skB26)</name>
    <dbReference type="NCBI Taxonomy" id="1163617"/>
    <lineage>
        <taxon>Bacteria</taxon>
        <taxon>Pseudomonadati</taxon>
        <taxon>Pseudomonadota</taxon>
        <taxon>Betaproteobacteria</taxon>
        <taxon>Nitrosomonadales</taxon>
        <taxon>Sulfuricellaceae</taxon>
        <taxon>Sulfuricella</taxon>
    </lineage>
</organism>
<evidence type="ECO:0000313" key="2">
    <source>
        <dbReference type="EMBL" id="BAN34336.1"/>
    </source>
</evidence>
<accession>S6AEU5</accession>
<proteinExistence type="predicted"/>
<gene>
    <name evidence="2" type="ORF">SCD_n00488</name>
</gene>
<feature type="chain" id="PRO_5004545972" description="PEP-CTERM protein-sorting domain-containing protein" evidence="1">
    <location>
        <begin position="27"/>
        <end position="200"/>
    </location>
</feature>
<dbReference type="AlphaFoldDB" id="S6AEU5"/>
<evidence type="ECO:0000256" key="1">
    <source>
        <dbReference type="SAM" id="SignalP"/>
    </source>
</evidence>
<dbReference type="HOGENOM" id="CLU_118145_0_0_4"/>
<protein>
    <recommendedName>
        <fullName evidence="4">PEP-CTERM protein-sorting domain-containing protein</fullName>
    </recommendedName>
</protein>
<evidence type="ECO:0008006" key="4">
    <source>
        <dbReference type="Google" id="ProtNLM"/>
    </source>
</evidence>
<keyword evidence="1" id="KW-0732">Signal</keyword>
<dbReference type="Proteomes" id="UP000015559">
    <property type="component" value="Chromosome"/>
</dbReference>
<keyword evidence="3" id="KW-1185">Reference proteome</keyword>
<sequence length="200" mass="21026">MKNNPLFKTCLVAALVISGSVSTAQAATITFDNLDTSSGSYAQLQNGYAGFNWDNFWAVDGLNYYDPNDPTAIGYTTGVVSPNNVAFNGFADPASFSSTTIFSLESAYVTKARDAGLTHFDGYNGASLLYSMDVYSTTTAPTFVTFNWAGLDKVVMSDGDGTAHTAIDDITVNSVPVPAAAWLLGSGLLGLIGVARRKVA</sequence>
<dbReference type="eggNOG" id="COG1404">
    <property type="taxonomic scope" value="Bacteria"/>
</dbReference>
<dbReference type="InterPro" id="IPR022472">
    <property type="entry name" value="VPLPA-CTERM"/>
</dbReference>
<name>S6AEU5_SULDS</name>
<dbReference type="NCBIfam" id="TIGR03370">
    <property type="entry name" value="VPLPA-CTERM"/>
    <property type="match status" value="1"/>
</dbReference>
<dbReference type="EMBL" id="AP013066">
    <property type="protein sequence ID" value="BAN34336.1"/>
    <property type="molecule type" value="Genomic_DNA"/>
</dbReference>
<dbReference type="STRING" id="1163617.SCD_n00488"/>
<reference evidence="2 3" key="1">
    <citation type="journal article" date="2012" name="Appl. Environ. Microbiol.">
        <title>Draft genome sequence of a psychrotolerant sulfur-oxidizing bacterium, Sulfuricella denitrificans skB26, and proteomic insights into cold adaptation.</title>
        <authorList>
            <person name="Watanabe T."/>
            <person name="Kojima H."/>
            <person name="Fukui M."/>
        </authorList>
    </citation>
    <scope>NUCLEOTIDE SEQUENCE [LARGE SCALE GENOMIC DNA]</scope>
    <source>
        <strain evidence="3">skB26</strain>
    </source>
</reference>
<dbReference type="RefSeq" id="WP_021035757.1">
    <property type="nucleotide sequence ID" value="NC_022357.1"/>
</dbReference>